<dbReference type="GO" id="GO:0030425">
    <property type="term" value="C:dendrite"/>
    <property type="evidence" value="ECO:0007669"/>
    <property type="project" value="TreeGrafter"/>
</dbReference>
<sequence>MRVLKRRVSRPNFKSYGRCAERMKPFLLLFKLCGMFANKITQGQLKRCSRPIYVICVFWVSVYVSYACFILSNVLKSAHIEIRTTVDLTKHLIGYISLSVNVIAAYSSQNQFGKLFDRLDSYDHEVARIKNERRDNLWIPRLATLSATAINLLLISVIIYESWTDSVFFTVSDICTICMHIYGTLEKSLLLYLILIRFKHLNEKIAPKVSWTKKRRGPKTIEILNVQIMHSMLYDAQRAFSDIYRNPLLLWFANLMIHILGNIHVSRNKKPLIACAFVLPPIMQILTLCAICHYTAEEANKIACVISGGMTALVNSGQTMKKIEALMYFLDTRVSFDAGGYFTINLPLFQSIITTVTTYFMILI</sequence>
<dbReference type="EMBL" id="OZ034827">
    <property type="protein sequence ID" value="CAL1683501.1"/>
    <property type="molecule type" value="Genomic_DNA"/>
</dbReference>
<dbReference type="PANTHER" id="PTHR21143:SF133">
    <property type="entry name" value="GUSTATORY AND PHEROMONE RECEPTOR 32A-RELATED"/>
    <property type="match status" value="1"/>
</dbReference>
<evidence type="ECO:0000256" key="2">
    <source>
        <dbReference type="ARBA" id="ARBA00022475"/>
    </source>
</evidence>
<keyword evidence="2 8" id="KW-1003">Cell membrane</keyword>
<dbReference type="Proteomes" id="UP001497644">
    <property type="component" value="Chromosome 4"/>
</dbReference>
<evidence type="ECO:0000256" key="5">
    <source>
        <dbReference type="ARBA" id="ARBA00023136"/>
    </source>
</evidence>
<keyword evidence="7 8" id="KW-0807">Transducer</keyword>
<proteinExistence type="inferred from homology"/>
<gene>
    <name evidence="9" type="ORF">LPLAT_LOCUS9208</name>
</gene>
<keyword evidence="6 8" id="KW-0675">Receptor</keyword>
<evidence type="ECO:0000313" key="10">
    <source>
        <dbReference type="Proteomes" id="UP001497644"/>
    </source>
</evidence>
<dbReference type="GO" id="GO:0050909">
    <property type="term" value="P:sensory perception of taste"/>
    <property type="evidence" value="ECO:0007669"/>
    <property type="project" value="InterPro"/>
</dbReference>
<dbReference type="PANTHER" id="PTHR21143">
    <property type="entry name" value="INVERTEBRATE GUSTATORY RECEPTOR"/>
    <property type="match status" value="1"/>
</dbReference>
<dbReference type="Pfam" id="PF08395">
    <property type="entry name" value="7tm_7"/>
    <property type="match status" value="1"/>
</dbReference>
<dbReference type="GO" id="GO:0043025">
    <property type="term" value="C:neuronal cell body"/>
    <property type="evidence" value="ECO:0007669"/>
    <property type="project" value="TreeGrafter"/>
</dbReference>
<keyword evidence="5 8" id="KW-0472">Membrane</keyword>
<feature type="transmembrane region" description="Helical" evidence="8">
    <location>
        <begin position="340"/>
        <end position="362"/>
    </location>
</feature>
<comment type="subcellular location">
    <subcellularLocation>
        <location evidence="1 8">Cell membrane</location>
        <topology evidence="1 8">Multi-pass membrane protein</topology>
    </subcellularLocation>
</comment>
<evidence type="ECO:0000256" key="4">
    <source>
        <dbReference type="ARBA" id="ARBA00022989"/>
    </source>
</evidence>
<feature type="transmembrane region" description="Helical" evidence="8">
    <location>
        <begin position="52"/>
        <end position="75"/>
    </location>
</feature>
<dbReference type="GO" id="GO:0005886">
    <property type="term" value="C:plasma membrane"/>
    <property type="evidence" value="ECO:0007669"/>
    <property type="project" value="UniProtKB-SubCell"/>
</dbReference>
<evidence type="ECO:0000313" key="9">
    <source>
        <dbReference type="EMBL" id="CAL1683501.1"/>
    </source>
</evidence>
<protein>
    <recommendedName>
        <fullName evidence="8">Gustatory receptor</fullName>
    </recommendedName>
</protein>
<dbReference type="GO" id="GO:0007635">
    <property type="term" value="P:chemosensory behavior"/>
    <property type="evidence" value="ECO:0007669"/>
    <property type="project" value="TreeGrafter"/>
</dbReference>
<keyword evidence="10" id="KW-1185">Reference proteome</keyword>
<comment type="similarity">
    <text evidence="8">Belongs to the insect chemoreceptor superfamily. Gustatory receptor (GR) family.</text>
</comment>
<evidence type="ECO:0000256" key="1">
    <source>
        <dbReference type="ARBA" id="ARBA00004651"/>
    </source>
</evidence>
<comment type="caution">
    <text evidence="8">Lacks conserved residue(s) required for the propagation of feature annotation.</text>
</comment>
<comment type="function">
    <text evidence="8">Gustatory receptor which mediates acceptance or avoidance behavior, depending on its substrates.</text>
</comment>
<dbReference type="GO" id="GO:0008049">
    <property type="term" value="P:male courtship behavior"/>
    <property type="evidence" value="ECO:0007669"/>
    <property type="project" value="TreeGrafter"/>
</dbReference>
<evidence type="ECO:0000256" key="6">
    <source>
        <dbReference type="ARBA" id="ARBA00023170"/>
    </source>
</evidence>
<keyword evidence="4 8" id="KW-1133">Transmembrane helix</keyword>
<name>A0AAV2NVC7_9HYME</name>
<accession>A0AAV2NVC7</accession>
<reference evidence="9" key="1">
    <citation type="submission" date="2024-04" db="EMBL/GenBank/DDBJ databases">
        <authorList>
            <consortium name="Molecular Ecology Group"/>
        </authorList>
    </citation>
    <scope>NUCLEOTIDE SEQUENCE</scope>
</reference>
<feature type="transmembrane region" description="Helical" evidence="8">
    <location>
        <begin position="166"/>
        <end position="185"/>
    </location>
</feature>
<dbReference type="GO" id="GO:0030424">
    <property type="term" value="C:axon"/>
    <property type="evidence" value="ECO:0007669"/>
    <property type="project" value="TreeGrafter"/>
</dbReference>
<dbReference type="AlphaFoldDB" id="A0AAV2NVC7"/>
<evidence type="ECO:0000256" key="8">
    <source>
        <dbReference type="RuleBase" id="RU363108"/>
    </source>
</evidence>
<keyword evidence="3 8" id="KW-0812">Transmembrane</keyword>
<feature type="transmembrane region" description="Helical" evidence="8">
    <location>
        <begin position="138"/>
        <end position="160"/>
    </location>
</feature>
<organism evidence="9 10">
    <name type="scientific">Lasius platythorax</name>
    <dbReference type="NCBI Taxonomy" id="488582"/>
    <lineage>
        <taxon>Eukaryota</taxon>
        <taxon>Metazoa</taxon>
        <taxon>Ecdysozoa</taxon>
        <taxon>Arthropoda</taxon>
        <taxon>Hexapoda</taxon>
        <taxon>Insecta</taxon>
        <taxon>Pterygota</taxon>
        <taxon>Neoptera</taxon>
        <taxon>Endopterygota</taxon>
        <taxon>Hymenoptera</taxon>
        <taxon>Apocrita</taxon>
        <taxon>Aculeata</taxon>
        <taxon>Formicoidea</taxon>
        <taxon>Formicidae</taxon>
        <taxon>Formicinae</taxon>
        <taxon>Lasius</taxon>
        <taxon>Lasius</taxon>
    </lineage>
</organism>
<dbReference type="GO" id="GO:0007165">
    <property type="term" value="P:signal transduction"/>
    <property type="evidence" value="ECO:0007669"/>
    <property type="project" value="UniProtKB-KW"/>
</dbReference>
<dbReference type="InterPro" id="IPR013604">
    <property type="entry name" value="7TM_chemorcpt"/>
</dbReference>
<evidence type="ECO:0000256" key="7">
    <source>
        <dbReference type="ARBA" id="ARBA00023224"/>
    </source>
</evidence>
<evidence type="ECO:0000256" key="3">
    <source>
        <dbReference type="ARBA" id="ARBA00022692"/>
    </source>
</evidence>
<feature type="transmembrane region" description="Helical" evidence="8">
    <location>
        <begin position="271"/>
        <end position="295"/>
    </location>
</feature>